<evidence type="ECO:0000313" key="1">
    <source>
        <dbReference type="Ensembl" id="ENSELUP00000093961.1"/>
    </source>
</evidence>
<dbReference type="Proteomes" id="UP000265140">
    <property type="component" value="Chromosome 7"/>
</dbReference>
<protein>
    <submittedName>
        <fullName evidence="1">Uncharacterized protein</fullName>
    </submittedName>
</protein>
<dbReference type="AlphaFoldDB" id="A0AAY5KYZ2"/>
<dbReference type="Ensembl" id="ENSELUT00000108733.1">
    <property type="protein sequence ID" value="ENSELUP00000093961.1"/>
    <property type="gene ID" value="ENSELUG00000037644.1"/>
</dbReference>
<accession>A0AAY5KYZ2</accession>
<reference evidence="1" key="2">
    <citation type="submission" date="2025-08" db="UniProtKB">
        <authorList>
            <consortium name="Ensembl"/>
        </authorList>
    </citation>
    <scope>IDENTIFICATION</scope>
</reference>
<dbReference type="GeneTree" id="ENSGT00950000182912"/>
<dbReference type="PANTHER" id="PTHR31025:SF27">
    <property type="entry name" value="SI:CH211-193K19.2-RELATED"/>
    <property type="match status" value="1"/>
</dbReference>
<reference evidence="1" key="3">
    <citation type="submission" date="2025-09" db="UniProtKB">
        <authorList>
            <consortium name="Ensembl"/>
        </authorList>
    </citation>
    <scope>IDENTIFICATION</scope>
</reference>
<dbReference type="PANTHER" id="PTHR31025">
    <property type="entry name" value="SI:CH211-196P9.1-RELATED"/>
    <property type="match status" value="1"/>
</dbReference>
<name>A0AAY5KYZ2_ESOLU</name>
<reference evidence="1 2" key="1">
    <citation type="submission" date="2020-02" db="EMBL/GenBank/DDBJ databases">
        <title>Esox lucius (northern pike) genome, fEsoLuc1, primary haplotype.</title>
        <authorList>
            <person name="Myers G."/>
            <person name="Karagic N."/>
            <person name="Meyer A."/>
            <person name="Pippel M."/>
            <person name="Reichard M."/>
            <person name="Winkler S."/>
            <person name="Tracey A."/>
            <person name="Sims Y."/>
            <person name="Howe K."/>
            <person name="Rhie A."/>
            <person name="Formenti G."/>
            <person name="Durbin R."/>
            <person name="Fedrigo O."/>
            <person name="Jarvis E.D."/>
        </authorList>
    </citation>
    <scope>NUCLEOTIDE SEQUENCE [LARGE SCALE GENOMIC DNA]</scope>
</reference>
<proteinExistence type="predicted"/>
<keyword evidence="2" id="KW-1185">Reference proteome</keyword>
<organism evidence="1 2">
    <name type="scientific">Esox lucius</name>
    <name type="common">Northern pike</name>
    <dbReference type="NCBI Taxonomy" id="8010"/>
    <lineage>
        <taxon>Eukaryota</taxon>
        <taxon>Metazoa</taxon>
        <taxon>Chordata</taxon>
        <taxon>Craniata</taxon>
        <taxon>Vertebrata</taxon>
        <taxon>Euteleostomi</taxon>
        <taxon>Actinopterygii</taxon>
        <taxon>Neopterygii</taxon>
        <taxon>Teleostei</taxon>
        <taxon>Protacanthopterygii</taxon>
        <taxon>Esociformes</taxon>
        <taxon>Esocidae</taxon>
        <taxon>Esox</taxon>
    </lineage>
</organism>
<sequence>MFRRALTKLQEVDRLANVDSAVNVEEELAAQVMAVYLVRNESGQVDDVGIVIEGSTVLNHLGDLSRACCYLLGLTYALDLKYPKTLKYIFEVFQKMLVEVDSRNLSAKVQRLRNNMVM</sequence>
<evidence type="ECO:0000313" key="2">
    <source>
        <dbReference type="Proteomes" id="UP000265140"/>
    </source>
</evidence>